<accession>A0AA38VV25</accession>
<reference evidence="5" key="1">
    <citation type="submission" date="2022-07" db="EMBL/GenBank/DDBJ databases">
        <title>Fungi with potential for degradation of polypropylene.</title>
        <authorList>
            <person name="Gostincar C."/>
        </authorList>
    </citation>
    <scope>NUCLEOTIDE SEQUENCE</scope>
    <source>
        <strain evidence="5">EXF-13308</strain>
    </source>
</reference>
<keyword evidence="6" id="KW-1185">Reference proteome</keyword>
<evidence type="ECO:0000256" key="3">
    <source>
        <dbReference type="SAM" id="SignalP"/>
    </source>
</evidence>
<dbReference type="Gene3D" id="3.40.140.10">
    <property type="entry name" value="Cytidine Deaminase, domain 2"/>
    <property type="match status" value="1"/>
</dbReference>
<gene>
    <name evidence="5" type="ORF">NKR23_g4682</name>
</gene>
<dbReference type="EMBL" id="JANBVO010000011">
    <property type="protein sequence ID" value="KAJ9148998.1"/>
    <property type="molecule type" value="Genomic_DNA"/>
</dbReference>
<evidence type="ECO:0000313" key="5">
    <source>
        <dbReference type="EMBL" id="KAJ9148998.1"/>
    </source>
</evidence>
<feature type="signal peptide" evidence="3">
    <location>
        <begin position="1"/>
        <end position="25"/>
    </location>
</feature>
<keyword evidence="3" id="KW-0732">Signal</keyword>
<evidence type="ECO:0000256" key="2">
    <source>
        <dbReference type="ARBA" id="ARBA00022833"/>
    </source>
</evidence>
<feature type="chain" id="PRO_5041363851" description="CMP/dCMP-type deaminase domain-containing protein" evidence="3">
    <location>
        <begin position="26"/>
        <end position="252"/>
    </location>
</feature>
<dbReference type="InterPro" id="IPR016192">
    <property type="entry name" value="APOBEC/CMP_deaminase_Zn-bd"/>
</dbReference>
<evidence type="ECO:0000313" key="6">
    <source>
        <dbReference type="Proteomes" id="UP001174694"/>
    </source>
</evidence>
<dbReference type="Pfam" id="PF00383">
    <property type="entry name" value="dCMP_cyt_deam_1"/>
    <property type="match status" value="1"/>
</dbReference>
<organism evidence="5 6">
    <name type="scientific">Pleurostoma richardsiae</name>
    <dbReference type="NCBI Taxonomy" id="41990"/>
    <lineage>
        <taxon>Eukaryota</taxon>
        <taxon>Fungi</taxon>
        <taxon>Dikarya</taxon>
        <taxon>Ascomycota</taxon>
        <taxon>Pezizomycotina</taxon>
        <taxon>Sordariomycetes</taxon>
        <taxon>Sordariomycetidae</taxon>
        <taxon>Calosphaeriales</taxon>
        <taxon>Pleurostomataceae</taxon>
        <taxon>Pleurostoma</taxon>
    </lineage>
</organism>
<name>A0AA38VV25_9PEZI</name>
<dbReference type="Proteomes" id="UP001174694">
    <property type="component" value="Unassembled WGS sequence"/>
</dbReference>
<evidence type="ECO:0000259" key="4">
    <source>
        <dbReference type="PROSITE" id="PS51747"/>
    </source>
</evidence>
<proteinExistence type="predicted"/>
<dbReference type="PANTHER" id="PTHR11079">
    <property type="entry name" value="CYTOSINE DEAMINASE FAMILY MEMBER"/>
    <property type="match status" value="1"/>
</dbReference>
<dbReference type="AlphaFoldDB" id="A0AA38VV25"/>
<evidence type="ECO:0000256" key="1">
    <source>
        <dbReference type="ARBA" id="ARBA00022723"/>
    </source>
</evidence>
<dbReference type="SUPFAM" id="SSF53927">
    <property type="entry name" value="Cytidine deaminase-like"/>
    <property type="match status" value="1"/>
</dbReference>
<sequence length="252" mass="27637">MVRLHVVECLSFFFLLALGLPVAQATSSHNHLDVSRLLLLNPSNLQFNHENGNAGQRSRIPLSTREHWMRRANAALAELSSPCPFAAFATVIVNHTDTDSLGEAVCVGVNSGSSLGNPTLHGEIATIDRCSETLQSPPYSLTPAETLRAFRDFTLYTNGEPCPMCASAIRWAGFRECVFGTSIETLIRLGWNQIDVRSSEIFSRSSRLPTETTLISDVLAAETDPFFSWQFDSDFPCPEGCIRGESGRCVPV</sequence>
<dbReference type="PANTHER" id="PTHR11079:SF203">
    <property type="entry name" value="CMP_DCMP-TYPE DEAMINASE DOMAIN-CONTAINING PROTEIN"/>
    <property type="match status" value="1"/>
</dbReference>
<dbReference type="InterPro" id="IPR016193">
    <property type="entry name" value="Cytidine_deaminase-like"/>
</dbReference>
<dbReference type="GO" id="GO:0002100">
    <property type="term" value="P:tRNA wobble adenosine to inosine editing"/>
    <property type="evidence" value="ECO:0007669"/>
    <property type="project" value="TreeGrafter"/>
</dbReference>
<feature type="domain" description="CMP/dCMP-type deaminase" evidence="4">
    <location>
        <begin position="63"/>
        <end position="192"/>
    </location>
</feature>
<comment type="caution">
    <text evidence="5">The sequence shown here is derived from an EMBL/GenBank/DDBJ whole genome shotgun (WGS) entry which is preliminary data.</text>
</comment>
<keyword evidence="1" id="KW-0479">Metal-binding</keyword>
<dbReference type="GO" id="GO:0008270">
    <property type="term" value="F:zinc ion binding"/>
    <property type="evidence" value="ECO:0007669"/>
    <property type="project" value="InterPro"/>
</dbReference>
<dbReference type="CDD" id="cd01285">
    <property type="entry name" value="nucleoside_deaminase"/>
    <property type="match status" value="1"/>
</dbReference>
<dbReference type="InterPro" id="IPR002125">
    <property type="entry name" value="CMP_dCMP_dom"/>
</dbReference>
<protein>
    <recommendedName>
        <fullName evidence="4">CMP/dCMP-type deaminase domain-containing protein</fullName>
    </recommendedName>
</protein>
<dbReference type="PROSITE" id="PS51747">
    <property type="entry name" value="CYT_DCMP_DEAMINASES_2"/>
    <property type="match status" value="1"/>
</dbReference>
<dbReference type="PROSITE" id="PS00903">
    <property type="entry name" value="CYT_DCMP_DEAMINASES_1"/>
    <property type="match status" value="1"/>
</dbReference>
<dbReference type="GO" id="GO:0052717">
    <property type="term" value="F:tRNA-specific adenosine-34 deaminase activity"/>
    <property type="evidence" value="ECO:0007669"/>
    <property type="project" value="TreeGrafter"/>
</dbReference>
<keyword evidence="2" id="KW-0862">Zinc</keyword>